<comment type="similarity">
    <text evidence="3">Belongs to the aldo/keto reductase family. Aldo/keto reductase 2 subfamily.</text>
</comment>
<keyword evidence="2" id="KW-0560">Oxidoreductase</keyword>
<evidence type="ECO:0000256" key="4">
    <source>
        <dbReference type="SAM" id="MobiDB-lite"/>
    </source>
</evidence>
<accession>A0A0B7KEC3</accession>
<evidence type="ECO:0000256" key="6">
    <source>
        <dbReference type="SAM" id="SignalP"/>
    </source>
</evidence>
<dbReference type="EMBL" id="CDPU01000052">
    <property type="protein sequence ID" value="CEO55444.1"/>
    <property type="molecule type" value="Genomic_DNA"/>
</dbReference>
<evidence type="ECO:0000313" key="8">
    <source>
        <dbReference type="EMBL" id="CEO55444.1"/>
    </source>
</evidence>
<dbReference type="GO" id="GO:0016491">
    <property type="term" value="F:oxidoreductase activity"/>
    <property type="evidence" value="ECO:0007669"/>
    <property type="project" value="UniProtKB-KW"/>
</dbReference>
<feature type="transmembrane region" description="Helical" evidence="5">
    <location>
        <begin position="117"/>
        <end position="137"/>
    </location>
</feature>
<proteinExistence type="inferred from homology"/>
<feature type="transmembrane region" description="Helical" evidence="5">
    <location>
        <begin position="33"/>
        <end position="54"/>
    </location>
</feature>
<keyword evidence="1" id="KW-0521">NADP</keyword>
<feature type="chain" id="PRO_5002119360" description="NADP-dependent oxidoreductase domain-containing protein" evidence="6">
    <location>
        <begin position="24"/>
        <end position="620"/>
    </location>
</feature>
<dbReference type="Pfam" id="PF00248">
    <property type="entry name" value="Aldo_ket_red"/>
    <property type="match status" value="1"/>
</dbReference>
<sequence length="620" mass="69541">MWPGFFCILIYLFLVEKAHIVRGRGKRRMKSKLYLFNCFGMLLSYAGLAVANMIRRIGYLRDDGMCIIGMERAVLIPLVIFEVIVNLYLTTTFLIPIRNLHSYDHNPRLKKMVIRTFVGSLATLTSTVVNIVMMTVLNGEPAWMCFMICNTDILFTTLVLHWVTVSDSVGTSQNESRRTPGHSYGYSNNHTNPDDSMIRTSLKHAETNNTIFQSSGAAQAVFQSHAGYDDDNENTVKPRRLKMSSLMPLAPPPKSPLGRYRLLSPTASIRVSPLCLGGMSFGDVWKEYMGSCDKETTESILDCFYTQGGNFVDTSNNYQFQESEKWIGEWMKKRGVRDQMVITTKYTTNFHAGKGDEMILANFQGNGTKSLHLSVNNSLENLQTNYIDLLYVHWWDFSVSIPELMQSLNHLVVSGKVLALGISDTPAWVVTKANEYARNHGLRQFSVYQGRWNASIRDLEREIIPMCREEGMGIVPWGVLGGGAFKTEEQRQKATSGGRKVEPTENDIKVSRALESVAVRKNTIITNVAQAYVSSKSTYVFPLVGCRTVQHLKDNIDALSVHLNDEDIKEIDGAAPFDLGFPGNFLAPTYHLTGDVKPVFALAMGGTMDYVADPKPFSRE</sequence>
<keyword evidence="6" id="KW-0732">Signal</keyword>
<dbReference type="AlphaFoldDB" id="A0A0B7KEC3"/>
<dbReference type="InterPro" id="IPR036812">
    <property type="entry name" value="NAD(P)_OxRdtase_dom_sf"/>
</dbReference>
<feature type="signal peptide" evidence="6">
    <location>
        <begin position="1"/>
        <end position="23"/>
    </location>
</feature>
<feature type="domain" description="NADP-dependent oxidoreductase" evidence="7">
    <location>
        <begin position="273"/>
        <end position="574"/>
    </location>
</feature>
<keyword evidence="5" id="KW-1133">Transmembrane helix</keyword>
<dbReference type="PANTHER" id="PTHR43364">
    <property type="entry name" value="NADH-SPECIFIC METHYLGLYOXAL REDUCTASE-RELATED"/>
    <property type="match status" value="1"/>
</dbReference>
<evidence type="ECO:0000256" key="1">
    <source>
        <dbReference type="ARBA" id="ARBA00022857"/>
    </source>
</evidence>
<feature type="transmembrane region" description="Helical" evidence="5">
    <location>
        <begin position="74"/>
        <end position="97"/>
    </location>
</feature>
<evidence type="ECO:0000256" key="5">
    <source>
        <dbReference type="SAM" id="Phobius"/>
    </source>
</evidence>
<dbReference type="InterPro" id="IPR050523">
    <property type="entry name" value="AKR_Detox_Biosynth"/>
</dbReference>
<evidence type="ECO:0000256" key="2">
    <source>
        <dbReference type="ARBA" id="ARBA00023002"/>
    </source>
</evidence>
<feature type="region of interest" description="Disordered" evidence="4">
    <location>
        <begin position="171"/>
        <end position="192"/>
    </location>
</feature>
<reference evidence="8" key="1">
    <citation type="submission" date="2015-01" db="EMBL/GenBank/DDBJ databases">
        <authorList>
            <person name="Durling Mikael"/>
        </authorList>
    </citation>
    <scope>NUCLEOTIDE SEQUENCE</scope>
</reference>
<organism evidence="8">
    <name type="scientific">Bionectria ochroleuca</name>
    <name type="common">Gliocladium roseum</name>
    <dbReference type="NCBI Taxonomy" id="29856"/>
    <lineage>
        <taxon>Eukaryota</taxon>
        <taxon>Fungi</taxon>
        <taxon>Dikarya</taxon>
        <taxon>Ascomycota</taxon>
        <taxon>Pezizomycotina</taxon>
        <taxon>Sordariomycetes</taxon>
        <taxon>Hypocreomycetidae</taxon>
        <taxon>Hypocreales</taxon>
        <taxon>Bionectriaceae</taxon>
        <taxon>Clonostachys</taxon>
    </lineage>
</organism>
<evidence type="ECO:0000256" key="3">
    <source>
        <dbReference type="ARBA" id="ARBA00038157"/>
    </source>
</evidence>
<dbReference type="SUPFAM" id="SSF51430">
    <property type="entry name" value="NAD(P)-linked oxidoreductase"/>
    <property type="match status" value="1"/>
</dbReference>
<name>A0A0B7KEC3_BIOOC</name>
<dbReference type="PANTHER" id="PTHR43364:SF7">
    <property type="entry name" value="NADP-DEPENDENT OXIDOREDUCTASE DOMAIN-CONTAINING PROTEIN-RELATED"/>
    <property type="match status" value="1"/>
</dbReference>
<evidence type="ECO:0000259" key="7">
    <source>
        <dbReference type="Pfam" id="PF00248"/>
    </source>
</evidence>
<gene>
    <name evidence="8" type="ORF">BN869_000011502_1</name>
</gene>
<dbReference type="Gene3D" id="3.20.20.100">
    <property type="entry name" value="NADP-dependent oxidoreductase domain"/>
    <property type="match status" value="1"/>
</dbReference>
<protein>
    <recommendedName>
        <fullName evidence="7">NADP-dependent oxidoreductase domain-containing protein</fullName>
    </recommendedName>
</protein>
<keyword evidence="5" id="KW-0812">Transmembrane</keyword>
<dbReference type="InterPro" id="IPR023210">
    <property type="entry name" value="NADP_OxRdtase_dom"/>
</dbReference>
<keyword evidence="5" id="KW-0472">Membrane</keyword>